<reference evidence="4" key="2">
    <citation type="submission" date="2019-02" db="EMBL/GenBank/DDBJ databases">
        <title>Opniocepnalus argus Var Kimnra genome.</title>
        <authorList>
            <person name="Zhou C."/>
            <person name="Xiao S."/>
        </authorList>
    </citation>
    <scope>NUCLEOTIDE SEQUENCE [LARGE SCALE GENOMIC DNA]</scope>
</reference>
<proteinExistence type="predicted"/>
<name>A0A6G1P9M5_CHAAH</name>
<accession>A0A6G1P9M5</accession>
<dbReference type="Proteomes" id="UP000503349">
    <property type="component" value="Chromosome 2"/>
</dbReference>
<dbReference type="AlphaFoldDB" id="A0A6G1P9M5"/>
<keyword evidence="2" id="KW-0732">Signal</keyword>
<gene>
    <name evidence="3" type="ORF">EXN66_Car002619</name>
</gene>
<evidence type="ECO:0000256" key="1">
    <source>
        <dbReference type="SAM" id="MobiDB-lite"/>
    </source>
</evidence>
<dbReference type="EMBL" id="CM015713">
    <property type="protein sequence ID" value="KAF3686947.1"/>
    <property type="molecule type" value="Genomic_DNA"/>
</dbReference>
<feature type="chain" id="PRO_5026085947" description="Secreted protein" evidence="2">
    <location>
        <begin position="33"/>
        <end position="122"/>
    </location>
</feature>
<feature type="compositionally biased region" description="Low complexity" evidence="1">
    <location>
        <begin position="67"/>
        <end position="89"/>
    </location>
</feature>
<feature type="signal peptide" evidence="2">
    <location>
        <begin position="1"/>
        <end position="32"/>
    </location>
</feature>
<evidence type="ECO:0008006" key="5">
    <source>
        <dbReference type="Google" id="ProtNLM"/>
    </source>
</evidence>
<organism evidence="3 4">
    <name type="scientific">Channa argus</name>
    <name type="common">Northern snakehead</name>
    <name type="synonym">Ophicephalus argus</name>
    <dbReference type="NCBI Taxonomy" id="215402"/>
    <lineage>
        <taxon>Eukaryota</taxon>
        <taxon>Metazoa</taxon>
        <taxon>Chordata</taxon>
        <taxon>Craniata</taxon>
        <taxon>Vertebrata</taxon>
        <taxon>Euteleostomi</taxon>
        <taxon>Actinopterygii</taxon>
        <taxon>Neopterygii</taxon>
        <taxon>Teleostei</taxon>
        <taxon>Neoteleostei</taxon>
        <taxon>Acanthomorphata</taxon>
        <taxon>Anabantaria</taxon>
        <taxon>Anabantiformes</taxon>
        <taxon>Channoidei</taxon>
        <taxon>Channidae</taxon>
        <taxon>Channa</taxon>
    </lineage>
</organism>
<evidence type="ECO:0000313" key="4">
    <source>
        <dbReference type="Proteomes" id="UP000503349"/>
    </source>
</evidence>
<evidence type="ECO:0000313" key="3">
    <source>
        <dbReference type="EMBL" id="KAF3686947.1"/>
    </source>
</evidence>
<sequence>MLPRPWSSFLVEWTLPLAMLLWLAQFLSQRQGLLFVLSLCPICLSCPCSPRSCSGVEDSNRSPSSCSGAEVGSLSSGSSSCLSGSGAEVGSLSSCSGSWPPAFCQSSSSSPGGVQPLQVASS</sequence>
<keyword evidence="4" id="KW-1185">Reference proteome</keyword>
<protein>
    <recommendedName>
        <fullName evidence="5">Secreted protein</fullName>
    </recommendedName>
</protein>
<evidence type="ECO:0000256" key="2">
    <source>
        <dbReference type="SAM" id="SignalP"/>
    </source>
</evidence>
<feature type="region of interest" description="Disordered" evidence="1">
    <location>
        <begin position="50"/>
        <end position="122"/>
    </location>
</feature>
<reference evidence="3 4" key="1">
    <citation type="submission" date="2019-02" db="EMBL/GenBank/DDBJ databases">
        <title>Opniocepnalus argus genome.</title>
        <authorList>
            <person name="Zhou C."/>
            <person name="Xiao S."/>
        </authorList>
    </citation>
    <scope>NUCLEOTIDE SEQUENCE [LARGE SCALE GENOMIC DNA]</scope>
    <source>
        <strain evidence="3">OARG1902GOOAL</strain>
        <tissue evidence="3">Muscle</tissue>
    </source>
</reference>